<dbReference type="EMBL" id="MAVT02001445">
    <property type="protein sequence ID" value="POS70908.1"/>
    <property type="molecule type" value="Genomic_DNA"/>
</dbReference>
<dbReference type="InterPro" id="IPR017972">
    <property type="entry name" value="Cyt_P450_CS"/>
</dbReference>
<proteinExistence type="inferred from homology"/>
<organism evidence="9 10">
    <name type="scientific">Diaporthe helianthi</name>
    <dbReference type="NCBI Taxonomy" id="158607"/>
    <lineage>
        <taxon>Eukaryota</taxon>
        <taxon>Fungi</taxon>
        <taxon>Dikarya</taxon>
        <taxon>Ascomycota</taxon>
        <taxon>Pezizomycotina</taxon>
        <taxon>Sordariomycetes</taxon>
        <taxon>Sordariomycetidae</taxon>
        <taxon>Diaporthales</taxon>
        <taxon>Diaporthaceae</taxon>
        <taxon>Diaporthe</taxon>
    </lineage>
</organism>
<name>A0A2P5HKX6_DIAHE</name>
<sequence length="515" mass="58265">MNSPAILLASVALAAVALWPRVRGWYYLRHYPLLRKEHSWRSRMTSFMASAGSLLKEGGEKYGENPYRLTSANGTYLIVPNRLIDELKALPDSDIDAFRFLENDFEQYYTKLFPPREQFPVVISTASVTITRSLDPEVQLNPVLSAETDRSVKAAFGTCPEWKSVHLYPKVLDVVASVSGSVLVGKDLCRRPEYLTHAKGYGVDLLTAALHLKKYPAPLKPFVARFSHHFKTIKRERKELVEFMTPIIKEREAMIVRGEKLPLDALTAVIKECRQRQDWDLVEAVCKVQMFLIFNTIQTTTASVTRLLYDLSTDPKTANALRAEMRQVLAENGGVWTTKALQDLKLTDSFMKEAQRLNPAFLTAFLRATAVDVTLSDGTFIPKDTFVCSPNTVLRNTDLYGPEPDVLDPYRFFNLRTNPDAPNPFNHASREQYQYVSPTKEHMGFGIGKHACPGRFLAANEVKLILSRILLEFEVAMPDGSREPYKQLTLGLNNIPDTSKHLLMRDIKEPEVPLV</sequence>
<dbReference type="InterPro" id="IPR002403">
    <property type="entry name" value="Cyt_P450_E_grp-IV"/>
</dbReference>
<keyword evidence="4 8" id="KW-0560">Oxidoreductase</keyword>
<dbReference type="OrthoDB" id="1844152at2759"/>
<comment type="similarity">
    <text evidence="2 8">Belongs to the cytochrome P450 family.</text>
</comment>
<gene>
    <name evidence="9" type="ORF">DHEL01_v210702</name>
</gene>
<dbReference type="PANTHER" id="PTHR46206:SF7">
    <property type="entry name" value="P450, PUTATIVE (EUROFUNG)-RELATED"/>
    <property type="match status" value="1"/>
</dbReference>
<evidence type="ECO:0000256" key="7">
    <source>
        <dbReference type="PIRSR" id="PIRSR602403-1"/>
    </source>
</evidence>
<keyword evidence="10" id="KW-1185">Reference proteome</keyword>
<dbReference type="Pfam" id="PF00067">
    <property type="entry name" value="p450"/>
    <property type="match status" value="1"/>
</dbReference>
<evidence type="ECO:0000256" key="6">
    <source>
        <dbReference type="ARBA" id="ARBA00023033"/>
    </source>
</evidence>
<dbReference type="InterPro" id="IPR001128">
    <property type="entry name" value="Cyt_P450"/>
</dbReference>
<dbReference type="GO" id="GO:0020037">
    <property type="term" value="F:heme binding"/>
    <property type="evidence" value="ECO:0007669"/>
    <property type="project" value="InterPro"/>
</dbReference>
<reference evidence="9" key="1">
    <citation type="submission" date="2017-09" db="EMBL/GenBank/DDBJ databases">
        <title>Polyketide synthases of a Diaporthe helianthi virulent isolate.</title>
        <authorList>
            <person name="Baroncelli R."/>
        </authorList>
    </citation>
    <scope>NUCLEOTIDE SEQUENCE [LARGE SCALE GENOMIC DNA]</scope>
    <source>
        <strain evidence="9">7/96</strain>
    </source>
</reference>
<dbReference type="Gene3D" id="1.10.630.10">
    <property type="entry name" value="Cytochrome P450"/>
    <property type="match status" value="1"/>
</dbReference>
<dbReference type="InterPro" id="IPR036396">
    <property type="entry name" value="Cyt_P450_sf"/>
</dbReference>
<dbReference type="GO" id="GO:0004497">
    <property type="term" value="F:monooxygenase activity"/>
    <property type="evidence" value="ECO:0007669"/>
    <property type="project" value="UniProtKB-KW"/>
</dbReference>
<evidence type="ECO:0000256" key="4">
    <source>
        <dbReference type="ARBA" id="ARBA00023002"/>
    </source>
</evidence>
<dbReference type="AlphaFoldDB" id="A0A2P5HKX6"/>
<dbReference type="GO" id="GO:0005506">
    <property type="term" value="F:iron ion binding"/>
    <property type="evidence" value="ECO:0007669"/>
    <property type="project" value="InterPro"/>
</dbReference>
<dbReference type="CDD" id="cd11041">
    <property type="entry name" value="CYP503A1-like"/>
    <property type="match status" value="1"/>
</dbReference>
<keyword evidence="3 7" id="KW-0479">Metal-binding</keyword>
<dbReference type="InParanoid" id="A0A2P5HKX6"/>
<evidence type="ECO:0000313" key="9">
    <source>
        <dbReference type="EMBL" id="POS70908.1"/>
    </source>
</evidence>
<feature type="binding site" description="axial binding residue" evidence="7">
    <location>
        <position position="452"/>
    </location>
    <ligand>
        <name>heme</name>
        <dbReference type="ChEBI" id="CHEBI:30413"/>
    </ligand>
    <ligandPart>
        <name>Fe</name>
        <dbReference type="ChEBI" id="CHEBI:18248"/>
    </ligandPart>
</feature>
<evidence type="ECO:0000256" key="2">
    <source>
        <dbReference type="ARBA" id="ARBA00010617"/>
    </source>
</evidence>
<dbReference type="PROSITE" id="PS00086">
    <property type="entry name" value="CYTOCHROME_P450"/>
    <property type="match status" value="1"/>
</dbReference>
<dbReference type="STRING" id="158607.A0A2P5HKX6"/>
<keyword evidence="7 8" id="KW-0349">Heme</keyword>
<dbReference type="PRINTS" id="PR00465">
    <property type="entry name" value="EP450IV"/>
</dbReference>
<comment type="caution">
    <text evidence="9">The sequence shown here is derived from an EMBL/GenBank/DDBJ whole genome shotgun (WGS) entry which is preliminary data.</text>
</comment>
<evidence type="ECO:0000256" key="1">
    <source>
        <dbReference type="ARBA" id="ARBA00001971"/>
    </source>
</evidence>
<keyword evidence="6 8" id="KW-0503">Monooxygenase</keyword>
<evidence type="ECO:0000256" key="8">
    <source>
        <dbReference type="RuleBase" id="RU000461"/>
    </source>
</evidence>
<protein>
    <submittedName>
        <fullName evidence="9">Ent-kaurene oxidase</fullName>
    </submittedName>
</protein>
<evidence type="ECO:0000256" key="5">
    <source>
        <dbReference type="ARBA" id="ARBA00023004"/>
    </source>
</evidence>
<evidence type="ECO:0000256" key="3">
    <source>
        <dbReference type="ARBA" id="ARBA00022723"/>
    </source>
</evidence>
<dbReference type="Proteomes" id="UP000094444">
    <property type="component" value="Unassembled WGS sequence"/>
</dbReference>
<evidence type="ECO:0000313" key="10">
    <source>
        <dbReference type="Proteomes" id="UP000094444"/>
    </source>
</evidence>
<accession>A0A2P5HKX6</accession>
<dbReference type="PANTHER" id="PTHR46206">
    <property type="entry name" value="CYTOCHROME P450"/>
    <property type="match status" value="1"/>
</dbReference>
<dbReference type="SUPFAM" id="SSF48264">
    <property type="entry name" value="Cytochrome P450"/>
    <property type="match status" value="1"/>
</dbReference>
<comment type="cofactor">
    <cofactor evidence="1 7">
        <name>heme</name>
        <dbReference type="ChEBI" id="CHEBI:30413"/>
    </cofactor>
</comment>
<keyword evidence="5 7" id="KW-0408">Iron</keyword>
<dbReference type="GO" id="GO:0016705">
    <property type="term" value="F:oxidoreductase activity, acting on paired donors, with incorporation or reduction of molecular oxygen"/>
    <property type="evidence" value="ECO:0007669"/>
    <property type="project" value="InterPro"/>
</dbReference>